<dbReference type="InterPro" id="IPR002104">
    <property type="entry name" value="Integrase_catalytic"/>
</dbReference>
<reference evidence="6 7" key="1">
    <citation type="submission" date="2019-12" db="EMBL/GenBank/DDBJ databases">
        <title>Paraburkholderia acidiphila 7Q-K02 sp. nov and Paraburkholderia acidisoli DHF22 sp. nov., two strains isolated from forest soil.</title>
        <authorList>
            <person name="Gao Z."/>
            <person name="Qiu L."/>
        </authorList>
    </citation>
    <scope>NUCLEOTIDE SEQUENCE [LARGE SCALE GENOMIC DNA]</scope>
    <source>
        <strain evidence="6 7">DHF22</strain>
    </source>
</reference>
<dbReference type="PROSITE" id="PS51898">
    <property type="entry name" value="TYR_RECOMBINASE"/>
    <property type="match status" value="1"/>
</dbReference>
<dbReference type="Gene3D" id="3.30.160.390">
    <property type="entry name" value="Integrase, DNA-binding domain"/>
    <property type="match status" value="1"/>
</dbReference>
<dbReference type="SUPFAM" id="SSF56349">
    <property type="entry name" value="DNA breaking-rejoining enzymes"/>
    <property type="match status" value="1"/>
</dbReference>
<feature type="region of interest" description="Disordered" evidence="4">
    <location>
        <begin position="148"/>
        <end position="167"/>
    </location>
</feature>
<dbReference type="Gene3D" id="1.10.443.10">
    <property type="entry name" value="Intergrase catalytic core"/>
    <property type="match status" value="1"/>
</dbReference>
<evidence type="ECO:0000256" key="2">
    <source>
        <dbReference type="ARBA" id="ARBA00022908"/>
    </source>
</evidence>
<dbReference type="GO" id="GO:0003677">
    <property type="term" value="F:DNA binding"/>
    <property type="evidence" value="ECO:0007669"/>
    <property type="project" value="InterPro"/>
</dbReference>
<dbReference type="InterPro" id="IPR050808">
    <property type="entry name" value="Phage_Integrase"/>
</dbReference>
<evidence type="ECO:0000256" key="4">
    <source>
        <dbReference type="SAM" id="MobiDB-lite"/>
    </source>
</evidence>
<dbReference type="EMBL" id="CP046913">
    <property type="protein sequence ID" value="QGZ61093.1"/>
    <property type="molecule type" value="Genomic_DNA"/>
</dbReference>
<keyword evidence="7" id="KW-1185">Reference proteome</keyword>
<dbReference type="InterPro" id="IPR011010">
    <property type="entry name" value="DNA_brk_join_enz"/>
</dbReference>
<evidence type="ECO:0000313" key="7">
    <source>
        <dbReference type="Proteomes" id="UP000433577"/>
    </source>
</evidence>
<dbReference type="InterPro" id="IPR013762">
    <property type="entry name" value="Integrase-like_cat_sf"/>
</dbReference>
<dbReference type="InterPro" id="IPR038488">
    <property type="entry name" value="Integrase_DNA-bd_sf"/>
</dbReference>
<dbReference type="Pfam" id="PF00589">
    <property type="entry name" value="Phage_integrase"/>
    <property type="match status" value="1"/>
</dbReference>
<dbReference type="Proteomes" id="UP000433577">
    <property type="component" value="Chromosome 1"/>
</dbReference>
<dbReference type="GO" id="GO:0015074">
    <property type="term" value="P:DNA integration"/>
    <property type="evidence" value="ECO:0007669"/>
    <property type="project" value="UniProtKB-KW"/>
</dbReference>
<dbReference type="Pfam" id="PF13356">
    <property type="entry name" value="Arm-DNA-bind_3"/>
    <property type="match status" value="1"/>
</dbReference>
<organism evidence="6 7">
    <name type="scientific">Paraburkholderia acidisoli</name>
    <dbReference type="NCBI Taxonomy" id="2571748"/>
    <lineage>
        <taxon>Bacteria</taxon>
        <taxon>Pseudomonadati</taxon>
        <taxon>Pseudomonadota</taxon>
        <taxon>Betaproteobacteria</taxon>
        <taxon>Burkholderiales</taxon>
        <taxon>Burkholderiaceae</taxon>
        <taxon>Paraburkholderia</taxon>
    </lineage>
</organism>
<gene>
    <name evidence="6" type="ORF">FAZ98_04725</name>
</gene>
<proteinExistence type="inferred from homology"/>
<name>A0A7Z2GG86_9BURK</name>
<evidence type="ECO:0000259" key="5">
    <source>
        <dbReference type="PROSITE" id="PS51898"/>
    </source>
</evidence>
<dbReference type="GO" id="GO:0006310">
    <property type="term" value="P:DNA recombination"/>
    <property type="evidence" value="ECO:0007669"/>
    <property type="project" value="UniProtKB-KW"/>
</dbReference>
<keyword evidence="3" id="KW-0233">DNA recombination</keyword>
<feature type="region of interest" description="Disordered" evidence="4">
    <location>
        <begin position="104"/>
        <end position="124"/>
    </location>
</feature>
<keyword evidence="2" id="KW-0229">DNA integration</keyword>
<evidence type="ECO:0000313" key="6">
    <source>
        <dbReference type="EMBL" id="QGZ61093.1"/>
    </source>
</evidence>
<dbReference type="AlphaFoldDB" id="A0A7Z2GG86"/>
<sequence>MNKENFTPERISGYRCESGRQQTIYWDKKQQGLGLRVTASGSKAFVCEGRLFGKTVRITIGSPDIWPLERVVTVDHSTGDKIERVGARQEAARLKALFDRDIDPREQKAEQRAAHEARQLESRRKDAAVEDAWHKYLAAHRSKWSERHYEDHQRAAQAGGEKKRRGAGLTVAGPLAPLMQLRLSDLNAAHIASWMNAEVQLRPTNAEQAYRKLRAFIRWCDEQQEFSKLVPEGAYSARAVRDAVPRPKAKGDCLQREQLATWFEAVGRINNQVISIYLQALLLTGARREELAGLRWNDVDFRWLSLHVSDKIEKETGRYIPLTPYLAHLLLKLKQANDTAPPARAIAPHTGEDPAWKPSEWVFSSPRSADGKIAEPRIAHKKAQKSAGLPNISLHGLRRSFSTLSEWVECPVGVVAQIQGHKPSALAEKHYRRRSIDLLRLWHNRIEAWMLVEAGIEFVTEDNNPTM</sequence>
<comment type="similarity">
    <text evidence="1">Belongs to the 'phage' integrase family.</text>
</comment>
<dbReference type="PANTHER" id="PTHR30629">
    <property type="entry name" value="PROPHAGE INTEGRASE"/>
    <property type="match status" value="1"/>
</dbReference>
<evidence type="ECO:0000256" key="1">
    <source>
        <dbReference type="ARBA" id="ARBA00008857"/>
    </source>
</evidence>
<dbReference type="InterPro" id="IPR025166">
    <property type="entry name" value="Integrase_DNA_bind_dom"/>
</dbReference>
<protein>
    <submittedName>
        <fullName evidence="6">Tyrosine-type recombinase/integrase</fullName>
    </submittedName>
</protein>
<dbReference type="RefSeq" id="WP_158949253.1">
    <property type="nucleotide sequence ID" value="NZ_CP046913.1"/>
</dbReference>
<dbReference type="OrthoDB" id="8556969at2"/>
<accession>A0A7Z2GG86</accession>
<dbReference type="KEGG" id="pacs:FAZ98_04725"/>
<feature type="domain" description="Tyr recombinase" evidence="5">
    <location>
        <begin position="249"/>
        <end position="444"/>
    </location>
</feature>
<dbReference type="PANTHER" id="PTHR30629:SF6">
    <property type="entry name" value="PROPHAGE INTEGRASE INTA-RELATED"/>
    <property type="match status" value="1"/>
</dbReference>
<evidence type="ECO:0000256" key="3">
    <source>
        <dbReference type="ARBA" id="ARBA00023172"/>
    </source>
</evidence>